<evidence type="ECO:0000256" key="2">
    <source>
        <dbReference type="SAM" id="SignalP"/>
    </source>
</evidence>
<keyword evidence="4" id="KW-1185">Reference proteome</keyword>
<dbReference type="EMBL" id="FOZL01000001">
    <property type="protein sequence ID" value="SFS04075.1"/>
    <property type="molecule type" value="Genomic_DNA"/>
</dbReference>
<evidence type="ECO:0000256" key="1">
    <source>
        <dbReference type="SAM" id="MobiDB-lite"/>
    </source>
</evidence>
<feature type="compositionally biased region" description="Low complexity" evidence="1">
    <location>
        <begin position="38"/>
        <end position="49"/>
    </location>
</feature>
<dbReference type="AlphaFoldDB" id="A0A1I6LKR3"/>
<feature type="region of interest" description="Disordered" evidence="1">
    <location>
        <begin position="292"/>
        <end position="323"/>
    </location>
</feature>
<proteinExistence type="predicted"/>
<feature type="compositionally biased region" description="Basic and acidic residues" evidence="1">
    <location>
        <begin position="80"/>
        <end position="89"/>
    </location>
</feature>
<feature type="region of interest" description="Disordered" evidence="1">
    <location>
        <begin position="97"/>
        <end position="116"/>
    </location>
</feature>
<feature type="chain" id="PRO_5011550459" evidence="2">
    <location>
        <begin position="22"/>
        <end position="323"/>
    </location>
</feature>
<evidence type="ECO:0000313" key="4">
    <source>
        <dbReference type="Proteomes" id="UP000199024"/>
    </source>
</evidence>
<reference evidence="3 4" key="1">
    <citation type="submission" date="2016-10" db="EMBL/GenBank/DDBJ databases">
        <authorList>
            <person name="de Groot N.N."/>
        </authorList>
    </citation>
    <scope>NUCLEOTIDE SEQUENCE [LARGE SCALE GENOMIC DNA]</scope>
    <source>
        <strain evidence="3 4">DSM 21001</strain>
    </source>
</reference>
<name>A0A1I6LKR3_9BACT</name>
<sequence>MRMRCRMMAWMVVAASSLGWGQQTGTAPAMPAPTVEQAPVEAVPAPAAKAPEKPRGKKGKEVYTGPANIVEQPATPMLDEEGRQRLDPDGKPMFNAPVKQQRDKKGHPLFDGDGKPVFQTATDLGYDEKGKKIKNKKEKPPRVVKVAITRGTLTIDGMTGKAALNYDIPDLKYIYLYAPGIGVTIVSNEPFPGATEQKNGFNDKTLLVTAEGHTLELYSADTRLLGKKPASAYVRLDREFKLPTRFPVMGYGTLRVPPYGWPGAKEVKALAGAPPLPKNLRPVVLLPPCPAGQMREAGRRPLPGETLPDPPCVAIKPKASPAQ</sequence>
<dbReference type="OrthoDB" id="118170at2"/>
<organism evidence="3 4">
    <name type="scientific">Granulicella pectinivorans</name>
    <dbReference type="NCBI Taxonomy" id="474950"/>
    <lineage>
        <taxon>Bacteria</taxon>
        <taxon>Pseudomonadati</taxon>
        <taxon>Acidobacteriota</taxon>
        <taxon>Terriglobia</taxon>
        <taxon>Terriglobales</taxon>
        <taxon>Acidobacteriaceae</taxon>
        <taxon>Granulicella</taxon>
    </lineage>
</organism>
<dbReference type="RefSeq" id="WP_141223803.1">
    <property type="nucleotide sequence ID" value="NZ_FOZL01000001.1"/>
</dbReference>
<accession>A0A1I6LKR3</accession>
<feature type="compositionally biased region" description="Basic and acidic residues" evidence="1">
    <location>
        <begin position="100"/>
        <end position="114"/>
    </location>
</feature>
<feature type="signal peptide" evidence="2">
    <location>
        <begin position="1"/>
        <end position="21"/>
    </location>
</feature>
<gene>
    <name evidence="3" type="ORF">SAMN05421771_0854</name>
</gene>
<keyword evidence="2" id="KW-0732">Signal</keyword>
<feature type="region of interest" description="Disordered" evidence="1">
    <location>
        <begin position="38"/>
        <end position="89"/>
    </location>
</feature>
<protein>
    <submittedName>
        <fullName evidence="3">Uncharacterized protein</fullName>
    </submittedName>
</protein>
<dbReference type="Proteomes" id="UP000199024">
    <property type="component" value="Unassembled WGS sequence"/>
</dbReference>
<evidence type="ECO:0000313" key="3">
    <source>
        <dbReference type="EMBL" id="SFS04075.1"/>
    </source>
</evidence>